<accession>A0A183A044</accession>
<feature type="region of interest" description="Disordered" evidence="2">
    <location>
        <begin position="106"/>
        <end position="129"/>
    </location>
</feature>
<feature type="compositionally biased region" description="Low complexity" evidence="2">
    <location>
        <begin position="108"/>
        <end position="126"/>
    </location>
</feature>
<evidence type="ECO:0000256" key="1">
    <source>
        <dbReference type="SAM" id="Coils"/>
    </source>
</evidence>
<protein>
    <submittedName>
        <fullName evidence="3">NUDE_C domain-containing protein</fullName>
    </submittedName>
</protein>
<keyword evidence="1" id="KW-0175">Coiled coil</keyword>
<sequence>LLHALSECEVFKQKALEYQEQDASKSQLLMSVREECDALRSRIAQIELEVTTSREDHQRLVSEARRARSEAEELRQERDSLTQQVSTGQRQIEQMRLALAEALIRSKNPTSQSNNTSDTTSNNPDPVDQIKATANTVQHATAPGERNMCTLMRTPEAAITSTSAPLGIVRLQPSFIFWWCFYG</sequence>
<feature type="coiled-coil region" evidence="1">
    <location>
        <begin position="29"/>
        <end position="91"/>
    </location>
</feature>
<dbReference type="AlphaFoldDB" id="A0A183A044"/>
<evidence type="ECO:0000313" key="3">
    <source>
        <dbReference type="WBParaSite" id="ECPE_0000032801-mRNA-1"/>
    </source>
</evidence>
<dbReference type="WBParaSite" id="ECPE_0000032801-mRNA-1">
    <property type="protein sequence ID" value="ECPE_0000032801-mRNA-1"/>
    <property type="gene ID" value="ECPE_0000032801"/>
</dbReference>
<proteinExistence type="predicted"/>
<reference evidence="3" key="1">
    <citation type="submission" date="2016-06" db="UniProtKB">
        <authorList>
            <consortium name="WormBaseParasite"/>
        </authorList>
    </citation>
    <scope>IDENTIFICATION</scope>
</reference>
<organism evidence="3">
    <name type="scientific">Echinostoma caproni</name>
    <dbReference type="NCBI Taxonomy" id="27848"/>
    <lineage>
        <taxon>Eukaryota</taxon>
        <taxon>Metazoa</taxon>
        <taxon>Spiralia</taxon>
        <taxon>Lophotrochozoa</taxon>
        <taxon>Platyhelminthes</taxon>
        <taxon>Trematoda</taxon>
        <taxon>Digenea</taxon>
        <taxon>Plagiorchiida</taxon>
        <taxon>Echinostomata</taxon>
        <taxon>Echinostomatoidea</taxon>
        <taxon>Echinostomatidae</taxon>
        <taxon>Echinostoma</taxon>
    </lineage>
</organism>
<evidence type="ECO:0000256" key="2">
    <source>
        <dbReference type="SAM" id="MobiDB-lite"/>
    </source>
</evidence>
<name>A0A183A044_9TREM</name>